<keyword evidence="2" id="KW-1185">Reference proteome</keyword>
<proteinExistence type="predicted"/>
<name>A0A239LYX4_9NOCA</name>
<gene>
    <name evidence="1" type="ORF">SAMN05421642_11544</name>
</gene>
<dbReference type="RefSeq" id="WP_281254445.1">
    <property type="nucleotide sequence ID" value="NZ_FZOW01000015.1"/>
</dbReference>
<protein>
    <submittedName>
        <fullName evidence="1">Uncharacterized protein</fullName>
    </submittedName>
</protein>
<dbReference type="AlphaFoldDB" id="A0A239LYX4"/>
<evidence type="ECO:0000313" key="1">
    <source>
        <dbReference type="EMBL" id="SNT35857.1"/>
    </source>
</evidence>
<dbReference type="EMBL" id="FZOW01000015">
    <property type="protein sequence ID" value="SNT35857.1"/>
    <property type="molecule type" value="Genomic_DNA"/>
</dbReference>
<accession>A0A239LYX4</accession>
<reference evidence="2" key="1">
    <citation type="submission" date="2017-06" db="EMBL/GenBank/DDBJ databases">
        <authorList>
            <person name="Varghese N."/>
            <person name="Submissions S."/>
        </authorList>
    </citation>
    <scope>NUCLEOTIDE SEQUENCE [LARGE SCALE GENOMIC DNA]</scope>
    <source>
        <strain evidence="2">JCM 23211</strain>
    </source>
</reference>
<evidence type="ECO:0000313" key="2">
    <source>
        <dbReference type="Proteomes" id="UP000198327"/>
    </source>
</evidence>
<sequence>MPKKIDLEVCARALQLLETHGPEYRSTTGAETIAEQVGVGQ</sequence>
<organism evidence="1 2">
    <name type="scientific">Rhodococcoides kyotonense</name>
    <dbReference type="NCBI Taxonomy" id="398843"/>
    <lineage>
        <taxon>Bacteria</taxon>
        <taxon>Bacillati</taxon>
        <taxon>Actinomycetota</taxon>
        <taxon>Actinomycetes</taxon>
        <taxon>Mycobacteriales</taxon>
        <taxon>Nocardiaceae</taxon>
        <taxon>Rhodococcoides</taxon>
    </lineage>
</organism>
<dbReference type="Proteomes" id="UP000198327">
    <property type="component" value="Unassembled WGS sequence"/>
</dbReference>
<dbReference type="STRING" id="398843.A3K89_20435"/>